<protein>
    <submittedName>
        <fullName evidence="1">Uncharacterized protein</fullName>
    </submittedName>
</protein>
<dbReference type="AlphaFoldDB" id="A0AAE3XRU5"/>
<keyword evidence="2" id="KW-1185">Reference proteome</keyword>
<comment type="caution">
    <text evidence="1">The sequence shown here is derived from an EMBL/GenBank/DDBJ whole genome shotgun (WGS) entry which is preliminary data.</text>
</comment>
<evidence type="ECO:0000313" key="1">
    <source>
        <dbReference type="EMBL" id="MDR6241462.1"/>
    </source>
</evidence>
<dbReference type="Proteomes" id="UP001185092">
    <property type="component" value="Unassembled WGS sequence"/>
</dbReference>
<evidence type="ECO:0000313" key="2">
    <source>
        <dbReference type="Proteomes" id="UP001185092"/>
    </source>
</evidence>
<name>A0AAE3XRU5_9BACT</name>
<accession>A0AAE3XRU5</accession>
<reference evidence="1" key="1">
    <citation type="submission" date="2023-07" db="EMBL/GenBank/DDBJ databases">
        <title>Genomic Encyclopedia of Type Strains, Phase IV (KMG-IV): sequencing the most valuable type-strain genomes for metagenomic binning, comparative biology and taxonomic classification.</title>
        <authorList>
            <person name="Goeker M."/>
        </authorList>
    </citation>
    <scope>NUCLEOTIDE SEQUENCE</scope>
    <source>
        <strain evidence="1">DSM 26174</strain>
    </source>
</reference>
<sequence>MRLIVNLIIFILFILGAIELLAQNKFPEEYKNAPYFISRSPENLANFLTKNDSSDYQKV</sequence>
<organism evidence="1 2">
    <name type="scientific">Aureibacter tunicatorum</name>
    <dbReference type="NCBI Taxonomy" id="866807"/>
    <lineage>
        <taxon>Bacteria</taxon>
        <taxon>Pseudomonadati</taxon>
        <taxon>Bacteroidota</taxon>
        <taxon>Cytophagia</taxon>
        <taxon>Cytophagales</taxon>
        <taxon>Persicobacteraceae</taxon>
        <taxon>Aureibacter</taxon>
    </lineage>
</organism>
<proteinExistence type="predicted"/>
<dbReference type="EMBL" id="JAVDQD010000008">
    <property type="protein sequence ID" value="MDR6241462.1"/>
    <property type="molecule type" value="Genomic_DNA"/>
</dbReference>
<gene>
    <name evidence="1" type="ORF">HNQ88_004549</name>
</gene>